<dbReference type="PANTHER" id="PTHR36159:SF1">
    <property type="entry name" value="RETROVIRUS-RELATED POL POLYPROTEIN FROM TRANSPOSON 412-LIKE PROTEIN"/>
    <property type="match status" value="1"/>
</dbReference>
<feature type="domain" description="Double jelly roll-like" evidence="1">
    <location>
        <begin position="2"/>
        <end position="144"/>
    </location>
</feature>
<accession>A0A2S2QD79</accession>
<gene>
    <name evidence="2" type="ORF">g.149279</name>
</gene>
<evidence type="ECO:0000259" key="1">
    <source>
        <dbReference type="Pfam" id="PF21738"/>
    </source>
</evidence>
<dbReference type="Pfam" id="PF21738">
    <property type="entry name" value="DJR-like_dom"/>
    <property type="match status" value="1"/>
</dbReference>
<dbReference type="AlphaFoldDB" id="A0A2S2QD79"/>
<reference evidence="2" key="1">
    <citation type="submission" date="2018-04" db="EMBL/GenBank/DDBJ databases">
        <title>Transcriptome assembly of Sipha flava.</title>
        <authorList>
            <person name="Scully E.D."/>
            <person name="Geib S.M."/>
            <person name="Palmer N.A."/>
            <person name="Koch K."/>
            <person name="Bradshaw J."/>
            <person name="Heng-Moss T."/>
            <person name="Sarath G."/>
        </authorList>
    </citation>
    <scope>NUCLEOTIDE SEQUENCE</scope>
</reference>
<organism evidence="2">
    <name type="scientific">Sipha flava</name>
    <name type="common">yellow sugarcane aphid</name>
    <dbReference type="NCBI Taxonomy" id="143950"/>
    <lineage>
        <taxon>Eukaryota</taxon>
        <taxon>Metazoa</taxon>
        <taxon>Ecdysozoa</taxon>
        <taxon>Arthropoda</taxon>
        <taxon>Hexapoda</taxon>
        <taxon>Insecta</taxon>
        <taxon>Pterygota</taxon>
        <taxon>Neoptera</taxon>
        <taxon>Paraneoptera</taxon>
        <taxon>Hemiptera</taxon>
        <taxon>Sternorrhyncha</taxon>
        <taxon>Aphidomorpha</taxon>
        <taxon>Aphidoidea</taxon>
        <taxon>Aphididae</taxon>
        <taxon>Sipha</taxon>
    </lineage>
</organism>
<dbReference type="OrthoDB" id="6586662at2759"/>
<name>A0A2S2QD79_9HEMI</name>
<proteinExistence type="predicted"/>
<sequence>MVKSSSLLEKPRFVVIGFQTDRKNNLLNHSGHFDHCYLKNLKVYLNSEVYLYEDFRADFSNNQISIMYKAYTDFQKSYYDRDHSKPLLSKHEFCLLAPIVVVDLSRQNDNVKSSTVDLRVEFETIKNIPTKTTAYCLVLHDQIVTYNPFNGDVRKL</sequence>
<dbReference type="PANTHER" id="PTHR36159">
    <property type="entry name" value="PROTEIN CBG23766"/>
    <property type="match status" value="1"/>
</dbReference>
<protein>
    <recommendedName>
        <fullName evidence="1">Double jelly roll-like domain-containing protein</fullName>
    </recommendedName>
</protein>
<dbReference type="EMBL" id="GGMS01006428">
    <property type="protein sequence ID" value="MBY75631.1"/>
    <property type="molecule type" value="Transcribed_RNA"/>
</dbReference>
<dbReference type="InterPro" id="IPR049512">
    <property type="entry name" value="DJR-like_dom"/>
</dbReference>
<evidence type="ECO:0000313" key="2">
    <source>
        <dbReference type="EMBL" id="MBY75631.1"/>
    </source>
</evidence>